<evidence type="ECO:0000313" key="21">
    <source>
        <dbReference type="Proteomes" id="UP000054859"/>
    </source>
</evidence>
<feature type="domain" description="Histidine kinase" evidence="15">
    <location>
        <begin position="267"/>
        <end position="489"/>
    </location>
</feature>
<dbReference type="InterPro" id="IPR036641">
    <property type="entry name" value="HPT_dom_sf"/>
</dbReference>
<dbReference type="CDD" id="cd16922">
    <property type="entry name" value="HATPase_EvgS-ArcB-TorS-like"/>
    <property type="match status" value="1"/>
</dbReference>
<dbReference type="InterPro" id="IPR036890">
    <property type="entry name" value="HATPase_C_sf"/>
</dbReference>
<name>A0A0W0R6D5_9GAMM</name>
<evidence type="ECO:0000256" key="10">
    <source>
        <dbReference type="ARBA" id="ARBA00023012"/>
    </source>
</evidence>
<dbReference type="InterPro" id="IPR005467">
    <property type="entry name" value="His_kinase_dom"/>
</dbReference>
<dbReference type="SMART" id="SM00448">
    <property type="entry name" value="REC"/>
    <property type="match status" value="1"/>
</dbReference>
<dbReference type="InterPro" id="IPR001789">
    <property type="entry name" value="Sig_transdc_resp-reg_receiver"/>
</dbReference>
<dbReference type="FunFam" id="3.30.565.10:FF:000010">
    <property type="entry name" value="Sensor histidine kinase RcsC"/>
    <property type="match status" value="1"/>
</dbReference>
<dbReference type="CDD" id="cd00082">
    <property type="entry name" value="HisKA"/>
    <property type="match status" value="1"/>
</dbReference>
<dbReference type="Proteomes" id="UP000054859">
    <property type="component" value="Unassembled WGS sequence"/>
</dbReference>
<dbReference type="PRINTS" id="PR00344">
    <property type="entry name" value="BCTRLSENSOR"/>
</dbReference>
<reference evidence="19 21" key="1">
    <citation type="submission" date="2015-11" db="EMBL/GenBank/DDBJ databases">
        <title>Identification of large and diverse effector repertoires of 38 Legionella species.</title>
        <authorList>
            <person name="Burstein D."/>
            <person name="Amaro F."/>
            <person name="Zusman T."/>
            <person name="Lifshitz Z."/>
            <person name="Cohen O."/>
            <person name="Gilbert J.A."/>
            <person name="Pupko T."/>
            <person name="Shuman H.A."/>
            <person name="Segal G."/>
        </authorList>
    </citation>
    <scope>NUCLEOTIDE SEQUENCE [LARGE SCALE GENOMIC DNA]</scope>
    <source>
        <strain evidence="19 21">1762-AUS-E</strain>
    </source>
</reference>
<dbReference type="InterPro" id="IPR035965">
    <property type="entry name" value="PAS-like_dom_sf"/>
</dbReference>
<dbReference type="SUPFAM" id="SSF55785">
    <property type="entry name" value="PYP-like sensor domain (PAS domain)"/>
    <property type="match status" value="1"/>
</dbReference>
<evidence type="ECO:0000256" key="13">
    <source>
        <dbReference type="PROSITE-ProRule" id="PRU00169"/>
    </source>
</evidence>
<dbReference type="InterPro" id="IPR003661">
    <property type="entry name" value="HisK_dim/P_dom"/>
</dbReference>
<dbReference type="InterPro" id="IPR036097">
    <property type="entry name" value="HisK_dim/P_sf"/>
</dbReference>
<keyword evidence="21" id="KW-1185">Reference proteome</keyword>
<dbReference type="InterPro" id="IPR000700">
    <property type="entry name" value="PAS-assoc_C"/>
</dbReference>
<dbReference type="AlphaFoldDB" id="A0A0W0R6D5"/>
<dbReference type="PROSITE" id="PS50110">
    <property type="entry name" value="RESPONSE_REGULATORY"/>
    <property type="match status" value="1"/>
</dbReference>
<feature type="coiled-coil region" evidence="14">
    <location>
        <begin position="237"/>
        <end position="267"/>
    </location>
</feature>
<keyword evidence="20" id="KW-0808">Transferase</keyword>
<keyword evidence="5 13" id="KW-0597">Phosphoprotein</keyword>
<dbReference type="Pfam" id="PF01627">
    <property type="entry name" value="Hpt"/>
    <property type="match status" value="1"/>
</dbReference>
<dbReference type="Pfam" id="PF13426">
    <property type="entry name" value="PAS_9"/>
    <property type="match status" value="1"/>
</dbReference>
<comment type="subcellular location">
    <subcellularLocation>
        <location evidence="2">Cell membrane</location>
        <topology evidence="2">Multi-pass membrane protein</topology>
    </subcellularLocation>
</comment>
<feature type="domain" description="Response regulatory" evidence="16">
    <location>
        <begin position="525"/>
        <end position="644"/>
    </location>
</feature>
<evidence type="ECO:0000259" key="15">
    <source>
        <dbReference type="PROSITE" id="PS50109"/>
    </source>
</evidence>
<dbReference type="InterPro" id="IPR003594">
    <property type="entry name" value="HATPase_dom"/>
</dbReference>
<gene>
    <name evidence="20" type="primary">arcB_1</name>
    <name evidence="19" type="ORF">Lade_1283</name>
    <name evidence="20" type="ORF">NCTC12735_00013</name>
</gene>
<dbReference type="SMART" id="SM00388">
    <property type="entry name" value="HisKA"/>
    <property type="match status" value="1"/>
</dbReference>
<dbReference type="NCBIfam" id="TIGR00229">
    <property type="entry name" value="sensory_box"/>
    <property type="match status" value="1"/>
</dbReference>
<evidence type="ECO:0000259" key="18">
    <source>
        <dbReference type="PROSITE" id="PS50894"/>
    </source>
</evidence>
<dbReference type="Gene3D" id="3.30.565.10">
    <property type="entry name" value="Histidine kinase-like ATPase, C-terminal domain"/>
    <property type="match status" value="1"/>
</dbReference>
<dbReference type="PROSITE" id="PS50109">
    <property type="entry name" value="HIS_KIN"/>
    <property type="match status" value="1"/>
</dbReference>
<dbReference type="GO" id="GO:0005886">
    <property type="term" value="C:plasma membrane"/>
    <property type="evidence" value="ECO:0007669"/>
    <property type="project" value="UniProtKB-SubCell"/>
</dbReference>
<dbReference type="PROSITE" id="PS50113">
    <property type="entry name" value="PAC"/>
    <property type="match status" value="1"/>
</dbReference>
<protein>
    <recommendedName>
        <fullName evidence="3">histidine kinase</fullName>
        <ecNumber evidence="3">2.7.13.3</ecNumber>
    </recommendedName>
</protein>
<proteinExistence type="predicted"/>
<dbReference type="GO" id="GO:0000155">
    <property type="term" value="F:phosphorelay sensor kinase activity"/>
    <property type="evidence" value="ECO:0007669"/>
    <property type="project" value="InterPro"/>
</dbReference>
<dbReference type="CDD" id="cd00088">
    <property type="entry name" value="HPT"/>
    <property type="match status" value="1"/>
</dbReference>
<dbReference type="CDD" id="cd17546">
    <property type="entry name" value="REC_hyHK_CKI1_RcsC-like"/>
    <property type="match status" value="1"/>
</dbReference>
<keyword evidence="4" id="KW-1003">Cell membrane</keyword>
<dbReference type="InterPro" id="IPR008207">
    <property type="entry name" value="Sig_transdc_His_kin_Hpt_dom"/>
</dbReference>
<dbReference type="InterPro" id="IPR011006">
    <property type="entry name" value="CheY-like_superfamily"/>
</dbReference>
<keyword evidence="14" id="KW-0175">Coiled coil</keyword>
<evidence type="ECO:0000313" key="22">
    <source>
        <dbReference type="Proteomes" id="UP000281170"/>
    </source>
</evidence>
<feature type="domain" description="HPt" evidence="18">
    <location>
        <begin position="691"/>
        <end position="788"/>
    </location>
</feature>
<evidence type="ECO:0000256" key="11">
    <source>
        <dbReference type="ARBA" id="ARBA00023136"/>
    </source>
</evidence>
<keyword evidence="9" id="KW-1133">Transmembrane helix</keyword>
<feature type="domain" description="PAC" evidence="17">
    <location>
        <begin position="197"/>
        <end position="249"/>
    </location>
</feature>
<dbReference type="SMART" id="SM00387">
    <property type="entry name" value="HATPase_c"/>
    <property type="match status" value="1"/>
</dbReference>
<dbReference type="InterPro" id="IPR004358">
    <property type="entry name" value="Sig_transdc_His_kin-like_C"/>
</dbReference>
<dbReference type="EMBL" id="LR134410">
    <property type="protein sequence ID" value="VEH81048.1"/>
    <property type="molecule type" value="Genomic_DNA"/>
</dbReference>
<keyword evidence="10" id="KW-0902">Two-component regulatory system</keyword>
<dbReference type="Pfam" id="PF00072">
    <property type="entry name" value="Response_reg"/>
    <property type="match status" value="1"/>
</dbReference>
<sequence length="790" mass="88480">MKSEIKGNKPQSLFDLAFPAVLLDKKATIIDCNECFLKLVAFPKNKIIASNLRDVFQHKNIAFPLTNLTDAAEFETTIPLGQDKLQANYKWTLTKVKNSKEEMFTLLGVNSEMVSSLENKDTITQSIIDQLPHHYIFWKDKNSVYLGCNHNLATAIGLQSSDEIVGKTDYDLPTTKEQSDTYREDDRWVIETGNPKLNIEETQTLSDGQTRILSTNKTPLRNKAGEIYGVLAIYSDITRQKELEQSLEEAKNKAEAASLAKTEFIANMSHDIRTPLSGVVGMSELLEEIAINEQQKEYAQSINQCAEQLLSLLNGILDVVSADNVNENDIHIENFELKNCLQSLIDLERPSTSLKGLFLNLDIDKRTPVFLFSDRTKIHRILLNLLGNAIKFTKEGGVTIQVDCMKKEKEFTTLRFSVKDTGIGIAQDKLKKVFQRFYRVEASYKGVYTGHGLGLHIAQVYAKLLGSKINVESEEGKGTTFYFDLKCKIGGNPNRDRKEAENLDVKVQNKKTKITNETTSTNAPTILLVEDNAIALKMAEIFALRAGFQLSTAIDGTTALTLVKKNNFSLIVTDIGLPDISGLQLTQLIREWEMQENKKSIPIIGLTAHVGDEAKEECIQAGMNDVFSKPVNLEMMQTIKQYLHPEESSDKNSSDVPLLGADLPNTEKELFAIEQYPLIDMKSGIQNSGNEELLKQMLLLMGNQELPKDVEALKNSYKTKDWNAVEKIAHKMKGGAIYIGTIRMKFACQFLERYIKAGNVTLREPLYEQLLKVVEETVAAINATASPIIS</sequence>
<dbReference type="OrthoDB" id="9770795at2"/>
<dbReference type="Gene3D" id="3.40.50.2300">
    <property type="match status" value="1"/>
</dbReference>
<evidence type="ECO:0000259" key="17">
    <source>
        <dbReference type="PROSITE" id="PS50113"/>
    </source>
</evidence>
<keyword evidence="11" id="KW-0472">Membrane</keyword>
<comment type="catalytic activity">
    <reaction evidence="1">
        <text>ATP + protein L-histidine = ADP + protein N-phospho-L-histidine.</text>
        <dbReference type="EC" id="2.7.13.3"/>
    </reaction>
</comment>
<dbReference type="STRING" id="45056.Lade_1283"/>
<keyword evidence="6" id="KW-0812">Transmembrane</keyword>
<feature type="modified residue" description="4-aspartylphosphate" evidence="13">
    <location>
        <position position="574"/>
    </location>
</feature>
<evidence type="ECO:0000256" key="1">
    <source>
        <dbReference type="ARBA" id="ARBA00000085"/>
    </source>
</evidence>
<dbReference type="InterPro" id="IPR013656">
    <property type="entry name" value="PAS_4"/>
</dbReference>
<dbReference type="Pfam" id="PF08448">
    <property type="entry name" value="PAS_4"/>
    <property type="match status" value="1"/>
</dbReference>
<evidence type="ECO:0000256" key="5">
    <source>
        <dbReference type="ARBA" id="ARBA00022553"/>
    </source>
</evidence>
<dbReference type="Pfam" id="PF02518">
    <property type="entry name" value="HATPase_c"/>
    <property type="match status" value="1"/>
</dbReference>
<dbReference type="PATRIC" id="fig|45056.6.peg.1325"/>
<evidence type="ECO:0000313" key="20">
    <source>
        <dbReference type="EMBL" id="VEH81048.1"/>
    </source>
</evidence>
<evidence type="ECO:0000256" key="12">
    <source>
        <dbReference type="PROSITE-ProRule" id="PRU00110"/>
    </source>
</evidence>
<evidence type="ECO:0000256" key="8">
    <source>
        <dbReference type="ARBA" id="ARBA00022840"/>
    </source>
</evidence>
<organism evidence="19 21">
    <name type="scientific">Legionella adelaidensis</name>
    <dbReference type="NCBI Taxonomy" id="45056"/>
    <lineage>
        <taxon>Bacteria</taxon>
        <taxon>Pseudomonadati</taxon>
        <taxon>Pseudomonadota</taxon>
        <taxon>Gammaproteobacteria</taxon>
        <taxon>Legionellales</taxon>
        <taxon>Legionellaceae</taxon>
        <taxon>Legionella</taxon>
    </lineage>
</organism>
<dbReference type="EMBL" id="LNKA01000001">
    <property type="protein sequence ID" value="KTC66625.1"/>
    <property type="molecule type" value="Genomic_DNA"/>
</dbReference>
<evidence type="ECO:0000256" key="7">
    <source>
        <dbReference type="ARBA" id="ARBA00022741"/>
    </source>
</evidence>
<accession>A0A0W0R6D5</accession>
<dbReference type="InterPro" id="IPR000014">
    <property type="entry name" value="PAS"/>
</dbReference>
<dbReference type="SUPFAM" id="SSF52172">
    <property type="entry name" value="CheY-like"/>
    <property type="match status" value="1"/>
</dbReference>
<reference evidence="20 22" key="2">
    <citation type="submission" date="2018-12" db="EMBL/GenBank/DDBJ databases">
        <authorList>
            <consortium name="Pathogen Informatics"/>
        </authorList>
    </citation>
    <scope>NUCLEOTIDE SEQUENCE [LARGE SCALE GENOMIC DNA]</scope>
    <source>
        <strain evidence="20 22">NCTC12735</strain>
    </source>
</reference>
<dbReference type="PANTHER" id="PTHR45339:SF1">
    <property type="entry name" value="HYBRID SIGNAL TRANSDUCTION HISTIDINE KINASE J"/>
    <property type="match status" value="1"/>
</dbReference>
<keyword evidence="8" id="KW-0067">ATP-binding</keyword>
<evidence type="ECO:0000259" key="16">
    <source>
        <dbReference type="PROSITE" id="PS50110"/>
    </source>
</evidence>
<dbReference type="Gene3D" id="1.10.287.130">
    <property type="match status" value="1"/>
</dbReference>
<dbReference type="Gene3D" id="3.30.450.20">
    <property type="entry name" value="PAS domain"/>
    <property type="match status" value="1"/>
</dbReference>
<evidence type="ECO:0000256" key="6">
    <source>
        <dbReference type="ARBA" id="ARBA00022692"/>
    </source>
</evidence>
<feature type="modified residue" description="Phosphohistidine" evidence="12">
    <location>
        <position position="730"/>
    </location>
</feature>
<dbReference type="Pfam" id="PF00512">
    <property type="entry name" value="HisKA"/>
    <property type="match status" value="1"/>
</dbReference>
<dbReference type="Gene3D" id="1.20.120.160">
    <property type="entry name" value="HPT domain"/>
    <property type="match status" value="1"/>
</dbReference>
<keyword evidence="19" id="KW-0418">Kinase</keyword>
<dbReference type="PROSITE" id="PS50894">
    <property type="entry name" value="HPT"/>
    <property type="match status" value="1"/>
</dbReference>
<evidence type="ECO:0000256" key="3">
    <source>
        <dbReference type="ARBA" id="ARBA00012438"/>
    </source>
</evidence>
<dbReference type="SUPFAM" id="SSF55874">
    <property type="entry name" value="ATPase domain of HSP90 chaperone/DNA topoisomerase II/histidine kinase"/>
    <property type="match status" value="1"/>
</dbReference>
<keyword evidence="7" id="KW-0547">Nucleotide-binding</keyword>
<dbReference type="KEGG" id="ladl:NCTC12735_00013"/>
<evidence type="ECO:0000256" key="4">
    <source>
        <dbReference type="ARBA" id="ARBA00022475"/>
    </source>
</evidence>
<dbReference type="GO" id="GO:0005524">
    <property type="term" value="F:ATP binding"/>
    <property type="evidence" value="ECO:0007669"/>
    <property type="project" value="UniProtKB-KW"/>
</dbReference>
<dbReference type="SUPFAM" id="SSF47384">
    <property type="entry name" value="Homodimeric domain of signal transducing histidine kinase"/>
    <property type="match status" value="1"/>
</dbReference>
<evidence type="ECO:0000256" key="2">
    <source>
        <dbReference type="ARBA" id="ARBA00004651"/>
    </source>
</evidence>
<dbReference type="EC" id="2.7.13.3" evidence="3"/>
<evidence type="ECO:0000313" key="19">
    <source>
        <dbReference type="EMBL" id="KTC66625.1"/>
    </source>
</evidence>
<dbReference type="Proteomes" id="UP000281170">
    <property type="component" value="Chromosome"/>
</dbReference>
<evidence type="ECO:0000256" key="9">
    <source>
        <dbReference type="ARBA" id="ARBA00022989"/>
    </source>
</evidence>
<dbReference type="SUPFAM" id="SSF47226">
    <property type="entry name" value="Histidine-containing phosphotransfer domain, HPT domain"/>
    <property type="match status" value="1"/>
</dbReference>
<dbReference type="PANTHER" id="PTHR45339">
    <property type="entry name" value="HYBRID SIGNAL TRANSDUCTION HISTIDINE KINASE J"/>
    <property type="match status" value="1"/>
</dbReference>
<dbReference type="RefSeq" id="WP_058462282.1">
    <property type="nucleotide sequence ID" value="NZ_CAAAHS010000010.1"/>
</dbReference>
<evidence type="ECO:0000256" key="14">
    <source>
        <dbReference type="SAM" id="Coils"/>
    </source>
</evidence>